<keyword evidence="4 6" id="KW-1133">Transmembrane helix</keyword>
<dbReference type="OrthoDB" id="7359894at2"/>
<evidence type="ECO:0000256" key="5">
    <source>
        <dbReference type="ARBA" id="ARBA00023136"/>
    </source>
</evidence>
<dbReference type="InterPro" id="IPR007168">
    <property type="entry name" value="Phageshock_PspC_N"/>
</dbReference>
<evidence type="ECO:0000256" key="2">
    <source>
        <dbReference type="ARBA" id="ARBA00022475"/>
    </source>
</evidence>
<feature type="domain" description="Phage shock protein PspC N-terminal" evidence="7">
    <location>
        <begin position="7"/>
        <end position="63"/>
    </location>
</feature>
<keyword evidence="3 6" id="KW-0812">Transmembrane</keyword>
<sequence length="126" mass="14670">MTSPRTRFYLDKQNGKWSGVCAGIADYTGLDVTLVRIAWVLSLFILGPMTFAAYWIIAWMAPRKPIELYARNPEEQKFWQGVRANPRRSARDVRARFRALDRRLADMEAYVTSSNSRLAREIEELR</sequence>
<evidence type="ECO:0000256" key="4">
    <source>
        <dbReference type="ARBA" id="ARBA00022989"/>
    </source>
</evidence>
<name>A0A5C6TWE6_9SPHN</name>
<dbReference type="GO" id="GO:0005886">
    <property type="term" value="C:plasma membrane"/>
    <property type="evidence" value="ECO:0007669"/>
    <property type="project" value="UniProtKB-SubCell"/>
</dbReference>
<protein>
    <submittedName>
        <fullName evidence="8">Envelope stress response membrane protein PspC</fullName>
    </submittedName>
</protein>
<evidence type="ECO:0000256" key="6">
    <source>
        <dbReference type="SAM" id="Phobius"/>
    </source>
</evidence>
<dbReference type="RefSeq" id="WP_147043913.1">
    <property type="nucleotide sequence ID" value="NZ_BAABIR010000001.1"/>
</dbReference>
<dbReference type="AlphaFoldDB" id="A0A5C6TWE6"/>
<dbReference type="PANTHER" id="PTHR33885:SF3">
    <property type="entry name" value="PHAGE SHOCK PROTEIN C"/>
    <property type="match status" value="1"/>
</dbReference>
<dbReference type="PANTHER" id="PTHR33885">
    <property type="entry name" value="PHAGE SHOCK PROTEIN C"/>
    <property type="match status" value="1"/>
</dbReference>
<evidence type="ECO:0000256" key="3">
    <source>
        <dbReference type="ARBA" id="ARBA00022692"/>
    </source>
</evidence>
<comment type="subcellular location">
    <subcellularLocation>
        <location evidence="1">Cell membrane</location>
        <topology evidence="1">Single-pass membrane protein</topology>
    </subcellularLocation>
</comment>
<gene>
    <name evidence="8" type="primary">pspC</name>
    <name evidence="8" type="ORF">FRZ32_13005</name>
</gene>
<proteinExistence type="predicted"/>
<reference evidence="8 9" key="1">
    <citation type="journal article" date="2015" name="J. Microbiol.">
        <title>Sphingosinicella ginsenosidimutans sp. nov., with ginsenoside converting activity.</title>
        <authorList>
            <person name="Kim J.K."/>
            <person name="Kang M.S."/>
            <person name="Park S.C."/>
            <person name="Kim K.M."/>
            <person name="Choi K."/>
            <person name="Yoon M.H."/>
            <person name="Im W.T."/>
        </authorList>
    </citation>
    <scope>NUCLEOTIDE SEQUENCE [LARGE SCALE GENOMIC DNA]</scope>
    <source>
        <strain evidence="8 9">BS-11</strain>
    </source>
</reference>
<dbReference type="NCBIfam" id="TIGR02978">
    <property type="entry name" value="phageshock_pspC"/>
    <property type="match status" value="1"/>
</dbReference>
<evidence type="ECO:0000256" key="1">
    <source>
        <dbReference type="ARBA" id="ARBA00004162"/>
    </source>
</evidence>
<feature type="transmembrane region" description="Helical" evidence="6">
    <location>
        <begin position="37"/>
        <end position="61"/>
    </location>
</feature>
<comment type="caution">
    <text evidence="8">The sequence shown here is derived from an EMBL/GenBank/DDBJ whole genome shotgun (WGS) entry which is preliminary data.</text>
</comment>
<dbReference type="EMBL" id="VOQQ01000001">
    <property type="protein sequence ID" value="TXC64490.1"/>
    <property type="molecule type" value="Genomic_DNA"/>
</dbReference>
<keyword evidence="5 6" id="KW-0472">Membrane</keyword>
<dbReference type="InterPro" id="IPR052027">
    <property type="entry name" value="PspC"/>
</dbReference>
<accession>A0A5C6TWE6</accession>
<evidence type="ECO:0000259" key="7">
    <source>
        <dbReference type="Pfam" id="PF04024"/>
    </source>
</evidence>
<organism evidence="8 9">
    <name type="scientific">Allosphingosinicella ginsenosidimutans</name>
    <dbReference type="NCBI Taxonomy" id="1176539"/>
    <lineage>
        <taxon>Bacteria</taxon>
        <taxon>Pseudomonadati</taxon>
        <taxon>Pseudomonadota</taxon>
        <taxon>Alphaproteobacteria</taxon>
        <taxon>Sphingomonadales</taxon>
        <taxon>Sphingomonadaceae</taxon>
        <taxon>Allosphingosinicella</taxon>
    </lineage>
</organism>
<dbReference type="Proteomes" id="UP000321249">
    <property type="component" value="Unassembled WGS sequence"/>
</dbReference>
<dbReference type="Pfam" id="PF04024">
    <property type="entry name" value="PspC"/>
    <property type="match status" value="1"/>
</dbReference>
<evidence type="ECO:0000313" key="9">
    <source>
        <dbReference type="Proteomes" id="UP000321249"/>
    </source>
</evidence>
<evidence type="ECO:0000313" key="8">
    <source>
        <dbReference type="EMBL" id="TXC64490.1"/>
    </source>
</evidence>
<keyword evidence="2" id="KW-1003">Cell membrane</keyword>
<dbReference type="InterPro" id="IPR014320">
    <property type="entry name" value="Phageshock_PspC"/>
</dbReference>
<keyword evidence="9" id="KW-1185">Reference proteome</keyword>